<proteinExistence type="predicted"/>
<sequence>LLGLTDDCLLDVLTRVDHNDLDAIAILSKRLHNLSNFARSKAVKVKSNKLHLPWLNEFLLNTGSTTLFMSKVETGNEVFKDLRFNEDKRTDKV</sequence>
<dbReference type="EMBL" id="BTRK01000005">
    <property type="protein sequence ID" value="GMR55148.1"/>
    <property type="molecule type" value="Genomic_DNA"/>
</dbReference>
<gene>
    <name evidence="2" type="ORF">PMAYCL1PPCAC_25343</name>
</gene>
<keyword evidence="3" id="KW-1185">Reference proteome</keyword>
<dbReference type="AlphaFoldDB" id="A0AAN5D272"/>
<name>A0AAN5D272_9BILA</name>
<feature type="non-terminal residue" evidence="2">
    <location>
        <position position="1"/>
    </location>
</feature>
<evidence type="ECO:0000313" key="3">
    <source>
        <dbReference type="Proteomes" id="UP001328107"/>
    </source>
</evidence>
<feature type="domain" description="F-box" evidence="1">
    <location>
        <begin position="1"/>
        <end position="36"/>
    </location>
</feature>
<evidence type="ECO:0000313" key="2">
    <source>
        <dbReference type="EMBL" id="GMR55148.1"/>
    </source>
</evidence>
<comment type="caution">
    <text evidence="2">The sequence shown here is derived from an EMBL/GenBank/DDBJ whole genome shotgun (WGS) entry which is preliminary data.</text>
</comment>
<dbReference type="Proteomes" id="UP001328107">
    <property type="component" value="Unassembled WGS sequence"/>
</dbReference>
<accession>A0AAN5D272</accession>
<dbReference type="Pfam" id="PF00646">
    <property type="entry name" value="F-box"/>
    <property type="match status" value="1"/>
</dbReference>
<reference evidence="3" key="1">
    <citation type="submission" date="2022-10" db="EMBL/GenBank/DDBJ databases">
        <title>Genome assembly of Pristionchus species.</title>
        <authorList>
            <person name="Yoshida K."/>
            <person name="Sommer R.J."/>
        </authorList>
    </citation>
    <scope>NUCLEOTIDE SEQUENCE [LARGE SCALE GENOMIC DNA]</scope>
    <source>
        <strain evidence="3">RS5460</strain>
    </source>
</reference>
<evidence type="ECO:0000259" key="1">
    <source>
        <dbReference type="Pfam" id="PF00646"/>
    </source>
</evidence>
<organism evidence="2 3">
    <name type="scientific">Pristionchus mayeri</name>
    <dbReference type="NCBI Taxonomy" id="1317129"/>
    <lineage>
        <taxon>Eukaryota</taxon>
        <taxon>Metazoa</taxon>
        <taxon>Ecdysozoa</taxon>
        <taxon>Nematoda</taxon>
        <taxon>Chromadorea</taxon>
        <taxon>Rhabditida</taxon>
        <taxon>Rhabditina</taxon>
        <taxon>Diplogasteromorpha</taxon>
        <taxon>Diplogasteroidea</taxon>
        <taxon>Neodiplogasteridae</taxon>
        <taxon>Pristionchus</taxon>
    </lineage>
</organism>
<protein>
    <recommendedName>
        <fullName evidence="1">F-box domain-containing protein</fullName>
    </recommendedName>
</protein>
<dbReference type="InterPro" id="IPR001810">
    <property type="entry name" value="F-box_dom"/>
</dbReference>
<feature type="non-terminal residue" evidence="2">
    <location>
        <position position="93"/>
    </location>
</feature>